<dbReference type="InterPro" id="IPR002490">
    <property type="entry name" value="V-ATPase_116kDa_su"/>
</dbReference>
<evidence type="ECO:0000256" key="3">
    <source>
        <dbReference type="ARBA" id="ARBA00022448"/>
    </source>
</evidence>
<evidence type="ECO:0000256" key="7">
    <source>
        <dbReference type="ARBA" id="ARBA00023136"/>
    </source>
</evidence>
<keyword evidence="5" id="KW-1133">Transmembrane helix</keyword>
<keyword evidence="7" id="KW-0472">Membrane</keyword>
<evidence type="ECO:0000256" key="6">
    <source>
        <dbReference type="ARBA" id="ARBA00023065"/>
    </source>
</evidence>
<evidence type="ECO:0000313" key="9">
    <source>
        <dbReference type="Proteomes" id="UP000286921"/>
    </source>
</evidence>
<keyword evidence="9" id="KW-1185">Reference proteome</keyword>
<comment type="subcellular location">
    <subcellularLocation>
        <location evidence="1">Membrane</location>
        <topology evidence="1">Multi-pass membrane protein</topology>
    </subcellularLocation>
</comment>
<keyword evidence="3" id="KW-0813">Transport</keyword>
<accession>A0A401L1V1</accession>
<dbReference type="Pfam" id="PF01496">
    <property type="entry name" value="V_ATPase_I"/>
    <property type="match status" value="1"/>
</dbReference>
<comment type="caution">
    <text evidence="8">The sequence shown here is derived from an EMBL/GenBank/DDBJ whole genome shotgun (WGS) entry which is preliminary data.</text>
</comment>
<reference evidence="8 9" key="1">
    <citation type="submission" date="2016-09" db="EMBL/GenBank/DDBJ databases">
        <title>Aspergillus awamori IFM 58123T.</title>
        <authorList>
            <person name="Kusuya Y."/>
            <person name="Shimizu M."/>
            <person name="Takahashi H."/>
            <person name="Yaguchi T."/>
        </authorList>
    </citation>
    <scope>NUCLEOTIDE SEQUENCE [LARGE SCALE GENOMIC DNA]</scope>
    <source>
        <strain evidence="8 9">IFM 58123</strain>
    </source>
</reference>
<comment type="similarity">
    <text evidence="2">Belongs to the V-ATPase 116 kDa subunit family.</text>
</comment>
<dbReference type="Proteomes" id="UP000286921">
    <property type="component" value="Unassembled WGS sequence"/>
</dbReference>
<dbReference type="GO" id="GO:0046961">
    <property type="term" value="F:proton-transporting ATPase activity, rotational mechanism"/>
    <property type="evidence" value="ECO:0007669"/>
    <property type="project" value="InterPro"/>
</dbReference>
<evidence type="ECO:0000313" key="8">
    <source>
        <dbReference type="EMBL" id="GCB25494.1"/>
    </source>
</evidence>
<proteinExistence type="inferred from homology"/>
<dbReference type="STRING" id="105351.A0A401L1V1"/>
<dbReference type="EMBL" id="BDHI01000021">
    <property type="protein sequence ID" value="GCB25494.1"/>
    <property type="molecule type" value="Genomic_DNA"/>
</dbReference>
<dbReference type="GO" id="GO:0033179">
    <property type="term" value="C:proton-transporting V-type ATPase, V0 domain"/>
    <property type="evidence" value="ECO:0007669"/>
    <property type="project" value="InterPro"/>
</dbReference>
<organism evidence="8 9">
    <name type="scientific">Aspergillus awamori</name>
    <name type="common">Black koji mold</name>
    <dbReference type="NCBI Taxonomy" id="105351"/>
    <lineage>
        <taxon>Eukaryota</taxon>
        <taxon>Fungi</taxon>
        <taxon>Dikarya</taxon>
        <taxon>Ascomycota</taxon>
        <taxon>Pezizomycotina</taxon>
        <taxon>Eurotiomycetes</taxon>
        <taxon>Eurotiomycetidae</taxon>
        <taxon>Eurotiales</taxon>
        <taxon>Aspergillaceae</taxon>
        <taxon>Aspergillus</taxon>
    </lineage>
</organism>
<evidence type="ECO:0000256" key="2">
    <source>
        <dbReference type="ARBA" id="ARBA00009904"/>
    </source>
</evidence>
<evidence type="ECO:0000256" key="5">
    <source>
        <dbReference type="ARBA" id="ARBA00022989"/>
    </source>
</evidence>
<gene>
    <name evidence="8" type="ORF">AAWM_08379</name>
</gene>
<keyword evidence="4" id="KW-0812">Transmembrane</keyword>
<sequence length="275" mass="30787">MEGFSLDPQDLGKTKQMAVRSEAAATLIKAKTFDQTFMSEWAEHAKSLDKASIPIPTSSESSDTLEASHQRSASLPNALCLEQQNSSLNNRYETQMKRELELTEWRWVLSEAGSYFDHAYSASEDIRQSLNNDETPLLPHVEQQTGLANDAEAQSEIPDMGIWIIAKVILRVRLGLLPRILRRKLRGNLYMNHPTSRCSKTSLSMLRSDIREHSYYILISLSYGHVQKRDAGNILSACVHTGFDKKPNSCTISSTDGVSQCGLPLRIRGIVVDFS</sequence>
<protein>
    <submittedName>
        <fullName evidence="8">V-type proton ATPase subunit a</fullName>
    </submittedName>
</protein>
<evidence type="ECO:0000256" key="4">
    <source>
        <dbReference type="ARBA" id="ARBA00022692"/>
    </source>
</evidence>
<name>A0A401L1V1_ASPAW</name>
<dbReference type="AlphaFoldDB" id="A0A401L1V1"/>
<evidence type="ECO:0000256" key="1">
    <source>
        <dbReference type="ARBA" id="ARBA00004141"/>
    </source>
</evidence>
<keyword evidence="6" id="KW-0406">Ion transport</keyword>